<keyword evidence="1" id="KW-0812">Transmembrane</keyword>
<keyword evidence="1" id="KW-0472">Membrane</keyword>
<reference evidence="2" key="2">
    <citation type="submission" date="2025-08" db="UniProtKB">
        <authorList>
            <consortium name="Ensembl"/>
        </authorList>
    </citation>
    <scope>IDENTIFICATION</scope>
</reference>
<protein>
    <submittedName>
        <fullName evidence="2">Interleukin 34</fullName>
    </submittedName>
</protein>
<evidence type="ECO:0000313" key="2">
    <source>
        <dbReference type="Ensembl" id="ENSSFAP00005034294.1"/>
    </source>
</evidence>
<feature type="transmembrane region" description="Helical" evidence="1">
    <location>
        <begin position="42"/>
        <end position="64"/>
    </location>
</feature>
<keyword evidence="1" id="KW-1133">Transmembrane helix</keyword>
<gene>
    <name evidence="2" type="primary">il34</name>
</gene>
<dbReference type="GO" id="GO:0008284">
    <property type="term" value="P:positive regulation of cell population proliferation"/>
    <property type="evidence" value="ECO:0007669"/>
    <property type="project" value="InterPro"/>
</dbReference>
<sequence length="230" mass="27024">MSYIVKIQQRVWRRLICFTPTYFPPAVFILKQKEGTRPHHCVYTFSGSVTPVSPGLLLIFPVLMAPTPASMCTPLKTLSDNLSHRRRYMKHNFPINYTIRVHQKEIFKLSNIRRMVQAMTTYCFSAQFDLLTVSVPFGGKIIRIMPERHPSRSYTAELERRFKDAEGVFVQSQPPEVKEPDLVPESSWRFAFPKSLLDNLFHTMYCLFSECFSSEDFCFWRKFIQRKSVF</sequence>
<dbReference type="GO" id="GO:0005615">
    <property type="term" value="C:extracellular space"/>
    <property type="evidence" value="ECO:0007669"/>
    <property type="project" value="InterPro"/>
</dbReference>
<dbReference type="InterPro" id="IPR038328">
    <property type="entry name" value="IL-34_sf"/>
</dbReference>
<dbReference type="GO" id="GO:0045657">
    <property type="term" value="P:positive regulation of monocyte differentiation"/>
    <property type="evidence" value="ECO:0007669"/>
    <property type="project" value="TreeGrafter"/>
</dbReference>
<dbReference type="PANTHER" id="PTHR28606:SF1">
    <property type="entry name" value="INTERLEUKIN-34"/>
    <property type="match status" value="1"/>
</dbReference>
<dbReference type="PANTHER" id="PTHR28606">
    <property type="entry name" value="INTERLEUKIN-34"/>
    <property type="match status" value="1"/>
</dbReference>
<evidence type="ECO:0000256" key="1">
    <source>
        <dbReference type="SAM" id="Phobius"/>
    </source>
</evidence>
<evidence type="ECO:0000313" key="3">
    <source>
        <dbReference type="Proteomes" id="UP000472267"/>
    </source>
</evidence>
<dbReference type="AlphaFoldDB" id="A0A672HZF1"/>
<organism evidence="2 3">
    <name type="scientific">Salarias fasciatus</name>
    <name type="common">Jewelled blenny</name>
    <name type="synonym">Blennius fasciatus</name>
    <dbReference type="NCBI Taxonomy" id="181472"/>
    <lineage>
        <taxon>Eukaryota</taxon>
        <taxon>Metazoa</taxon>
        <taxon>Chordata</taxon>
        <taxon>Craniata</taxon>
        <taxon>Vertebrata</taxon>
        <taxon>Euteleostomi</taxon>
        <taxon>Actinopterygii</taxon>
        <taxon>Neopterygii</taxon>
        <taxon>Teleostei</taxon>
        <taxon>Neoteleostei</taxon>
        <taxon>Acanthomorphata</taxon>
        <taxon>Ovalentaria</taxon>
        <taxon>Blenniimorphae</taxon>
        <taxon>Blenniiformes</taxon>
        <taxon>Blennioidei</taxon>
        <taxon>Blenniidae</taxon>
        <taxon>Salariinae</taxon>
        <taxon>Salarias</taxon>
    </lineage>
</organism>
<dbReference type="PRINTS" id="PR01938">
    <property type="entry name" value="INTRLEUKIN34"/>
</dbReference>
<proteinExistence type="predicted"/>
<dbReference type="Ensembl" id="ENSSFAT00005035590.1">
    <property type="protein sequence ID" value="ENSSFAP00005034294.1"/>
    <property type="gene ID" value="ENSSFAG00005017376.1"/>
</dbReference>
<dbReference type="Pfam" id="PF15036">
    <property type="entry name" value="IL34"/>
    <property type="match status" value="1"/>
</dbReference>
<dbReference type="Gene3D" id="1.20.1250.80">
    <property type="entry name" value="Interleukin-34"/>
    <property type="match status" value="1"/>
</dbReference>
<dbReference type="InterPro" id="IPR020415">
    <property type="entry name" value="IL-34"/>
</dbReference>
<accession>A0A672HZF1</accession>
<reference evidence="2" key="3">
    <citation type="submission" date="2025-09" db="UniProtKB">
        <authorList>
            <consortium name="Ensembl"/>
        </authorList>
    </citation>
    <scope>IDENTIFICATION</scope>
</reference>
<dbReference type="Proteomes" id="UP000472267">
    <property type="component" value="Chromosome 7"/>
</dbReference>
<dbReference type="GO" id="GO:0005157">
    <property type="term" value="F:macrophage colony-stimulating factor receptor binding"/>
    <property type="evidence" value="ECO:0007669"/>
    <property type="project" value="InterPro"/>
</dbReference>
<keyword evidence="3" id="KW-1185">Reference proteome</keyword>
<reference evidence="2" key="1">
    <citation type="submission" date="2019-06" db="EMBL/GenBank/DDBJ databases">
        <authorList>
            <consortium name="Wellcome Sanger Institute Data Sharing"/>
        </authorList>
    </citation>
    <scope>NUCLEOTIDE SEQUENCE [LARGE SCALE GENOMIC DNA]</scope>
</reference>
<dbReference type="GO" id="GO:0045651">
    <property type="term" value="P:positive regulation of macrophage differentiation"/>
    <property type="evidence" value="ECO:0007669"/>
    <property type="project" value="TreeGrafter"/>
</dbReference>
<name>A0A672HZF1_SALFA</name>